<dbReference type="InterPro" id="IPR036864">
    <property type="entry name" value="Zn2-C6_fun-type_DNA-bd_sf"/>
</dbReference>
<dbReference type="Gene3D" id="2.160.10.10">
    <property type="entry name" value="Hexapeptide repeat proteins"/>
    <property type="match status" value="1"/>
</dbReference>
<feature type="compositionally biased region" description="Basic and acidic residues" evidence="4">
    <location>
        <begin position="133"/>
        <end position="147"/>
    </location>
</feature>
<evidence type="ECO:0000256" key="1">
    <source>
        <dbReference type="ARBA" id="ARBA00007274"/>
    </source>
</evidence>
<dbReference type="GO" id="GO:0008270">
    <property type="term" value="F:zinc ion binding"/>
    <property type="evidence" value="ECO:0007669"/>
    <property type="project" value="InterPro"/>
</dbReference>
<feature type="region of interest" description="Disordered" evidence="4">
    <location>
        <begin position="305"/>
        <end position="367"/>
    </location>
</feature>
<organism evidence="6 7">
    <name type="scientific">Trichodelitschia bisporula</name>
    <dbReference type="NCBI Taxonomy" id="703511"/>
    <lineage>
        <taxon>Eukaryota</taxon>
        <taxon>Fungi</taxon>
        <taxon>Dikarya</taxon>
        <taxon>Ascomycota</taxon>
        <taxon>Pezizomycotina</taxon>
        <taxon>Dothideomycetes</taxon>
        <taxon>Dothideomycetes incertae sedis</taxon>
        <taxon>Phaeotrichales</taxon>
        <taxon>Phaeotrichaceae</taxon>
        <taxon>Trichodelitschia</taxon>
    </lineage>
</organism>
<dbReference type="SUPFAM" id="SSF57701">
    <property type="entry name" value="Zn2/Cys6 DNA-binding domain"/>
    <property type="match status" value="1"/>
</dbReference>
<dbReference type="GO" id="GO:0000981">
    <property type="term" value="F:DNA-binding transcription factor activity, RNA polymerase II-specific"/>
    <property type="evidence" value="ECO:0007669"/>
    <property type="project" value="InterPro"/>
</dbReference>
<dbReference type="PROSITE" id="PS50048">
    <property type="entry name" value="ZN2_CY6_FUNGAL_2"/>
    <property type="match status" value="1"/>
</dbReference>
<dbReference type="InterPro" id="IPR024688">
    <property type="entry name" value="Mac_dom"/>
</dbReference>
<gene>
    <name evidence="6" type="ORF">EJ06DRAFT_70507</name>
</gene>
<accession>A0A6G1HSW4</accession>
<reference evidence="6" key="1">
    <citation type="journal article" date="2020" name="Stud. Mycol.">
        <title>101 Dothideomycetes genomes: a test case for predicting lifestyles and emergence of pathogens.</title>
        <authorList>
            <person name="Haridas S."/>
            <person name="Albert R."/>
            <person name="Binder M."/>
            <person name="Bloem J."/>
            <person name="Labutti K."/>
            <person name="Salamov A."/>
            <person name="Andreopoulos B."/>
            <person name="Baker S."/>
            <person name="Barry K."/>
            <person name="Bills G."/>
            <person name="Bluhm B."/>
            <person name="Cannon C."/>
            <person name="Castanera R."/>
            <person name="Culley D."/>
            <person name="Daum C."/>
            <person name="Ezra D."/>
            <person name="Gonzalez J."/>
            <person name="Henrissat B."/>
            <person name="Kuo A."/>
            <person name="Liang C."/>
            <person name="Lipzen A."/>
            <person name="Lutzoni F."/>
            <person name="Magnuson J."/>
            <person name="Mondo S."/>
            <person name="Nolan M."/>
            <person name="Ohm R."/>
            <person name="Pangilinan J."/>
            <person name="Park H.-J."/>
            <person name="Ramirez L."/>
            <person name="Alfaro M."/>
            <person name="Sun H."/>
            <person name="Tritt A."/>
            <person name="Yoshinaga Y."/>
            <person name="Zwiers L.-H."/>
            <person name="Turgeon B."/>
            <person name="Goodwin S."/>
            <person name="Spatafora J."/>
            <person name="Crous P."/>
            <person name="Grigoriev I."/>
        </authorList>
    </citation>
    <scope>NUCLEOTIDE SEQUENCE</scope>
    <source>
        <strain evidence="6">CBS 262.69</strain>
    </source>
</reference>
<dbReference type="InterPro" id="IPR001138">
    <property type="entry name" value="Zn2Cys6_DnaBD"/>
</dbReference>
<dbReference type="InterPro" id="IPR051159">
    <property type="entry name" value="Hexapeptide_acetyltransf"/>
</dbReference>
<keyword evidence="7" id="KW-1185">Reference proteome</keyword>
<evidence type="ECO:0000256" key="4">
    <source>
        <dbReference type="SAM" id="MobiDB-lite"/>
    </source>
</evidence>
<evidence type="ECO:0000256" key="3">
    <source>
        <dbReference type="ARBA" id="ARBA00023242"/>
    </source>
</evidence>
<keyword evidence="3" id="KW-0539">Nucleus</keyword>
<dbReference type="CDD" id="cd00067">
    <property type="entry name" value="GAL4"/>
    <property type="match status" value="1"/>
</dbReference>
<dbReference type="Proteomes" id="UP000799640">
    <property type="component" value="Unassembled WGS sequence"/>
</dbReference>
<feature type="compositionally biased region" description="Polar residues" evidence="4">
    <location>
        <begin position="339"/>
        <end position="365"/>
    </location>
</feature>
<dbReference type="InterPro" id="IPR011004">
    <property type="entry name" value="Trimer_LpxA-like_sf"/>
</dbReference>
<comment type="similarity">
    <text evidence="1">Belongs to the transferase hexapeptide repeat family.</text>
</comment>
<dbReference type="PANTHER" id="PTHR23416">
    <property type="entry name" value="SIALIC ACID SYNTHASE-RELATED"/>
    <property type="match status" value="1"/>
</dbReference>
<feature type="region of interest" description="Disordered" evidence="4">
    <location>
        <begin position="1"/>
        <end position="212"/>
    </location>
</feature>
<dbReference type="Gene3D" id="4.10.240.10">
    <property type="entry name" value="Zn(2)-C6 fungal-type DNA-binding domain"/>
    <property type="match status" value="1"/>
</dbReference>
<sequence>MAPSHMSHSPEQRSRGSPSPSPLGPGKSTREASMNGSNGFTAVNNRTSPNSGSRARTDEATHARASLDRPKAQQREGWPAPESNGSGAHAPNPVANGNASMIVNLNGNGNGNGNGAGSRSASPLKAPGKRKRAPDEIADDVRYDGRHRSASSSPEDNDDSRHNYSQPPSAGDPNEQSWNSRQSEDHSEAQLAHALQRDINAHEAMSGSTASGYQEEYSGMVTTNAGVQVDPKKRKRAFTNRTKTGCQTCRRRKKKCDEGKPECNNCSRGGFVCEGYAAKSTWPKTAQKLPPMAIQSKETYGGDASIYPSIPYTESPHPPHEGGRGRPLLIDDEPERALPNSNAWSNSPYSASHLSYSQDRGSSELSHGLPLSAHLTQMRDYPDRSMPPTLHSGMSGLHGHSTHSGHSPVIVAQRALQQPTFSTQTEKERMALGEPYNPFDKVLVDEREKCKAALHNFNTNQAVSTTERTRLFRNVIEPADSPRPSYTHRAPKVGKGVQIEAPFRCDYGYNLTIGDDVVIDTNCIINDSREVLIGNNTIIGPDVKILGKVYPLPHGERVGALKGRARGFKITIHNEVYIGGGSIIAPSEEYCKTGELIIGPGAWIAPGTVVTKSVPEYTVFGPKVQDQPEVLRPLYSSIEERRSERRVARDMGA</sequence>
<dbReference type="GO" id="GO:0016407">
    <property type="term" value="F:acetyltransferase activity"/>
    <property type="evidence" value="ECO:0007669"/>
    <property type="project" value="InterPro"/>
</dbReference>
<dbReference type="Pfam" id="PF12464">
    <property type="entry name" value="Mac"/>
    <property type="match status" value="1"/>
</dbReference>
<dbReference type="PROSITE" id="PS00463">
    <property type="entry name" value="ZN2_CY6_FUNGAL_1"/>
    <property type="match status" value="1"/>
</dbReference>
<protein>
    <submittedName>
        <fullName evidence="6">Trimeric LpxA-like protein</fullName>
    </submittedName>
</protein>
<evidence type="ECO:0000259" key="5">
    <source>
        <dbReference type="PROSITE" id="PS50048"/>
    </source>
</evidence>
<evidence type="ECO:0000313" key="7">
    <source>
        <dbReference type="Proteomes" id="UP000799640"/>
    </source>
</evidence>
<dbReference type="SMART" id="SM01266">
    <property type="entry name" value="Mac"/>
    <property type="match status" value="1"/>
</dbReference>
<dbReference type="PANTHER" id="PTHR23416:SF76">
    <property type="entry name" value="ZN(II)2CYS6 TRANSCRIPTION FACTOR (EUROFUNG)"/>
    <property type="match status" value="1"/>
</dbReference>
<dbReference type="SUPFAM" id="SSF51161">
    <property type="entry name" value="Trimeric LpxA-like enzymes"/>
    <property type="match status" value="1"/>
</dbReference>
<dbReference type="GO" id="GO:0008374">
    <property type="term" value="F:O-acyltransferase activity"/>
    <property type="evidence" value="ECO:0007669"/>
    <property type="project" value="TreeGrafter"/>
</dbReference>
<dbReference type="Pfam" id="PF00172">
    <property type="entry name" value="Zn_clus"/>
    <property type="match status" value="1"/>
</dbReference>
<dbReference type="AlphaFoldDB" id="A0A6G1HSW4"/>
<feature type="compositionally biased region" description="Basic and acidic residues" evidence="4">
    <location>
        <begin position="55"/>
        <end position="74"/>
    </location>
</feature>
<feature type="domain" description="Zn(2)-C6 fungal-type" evidence="5">
    <location>
        <begin position="245"/>
        <end position="273"/>
    </location>
</feature>
<evidence type="ECO:0000313" key="6">
    <source>
        <dbReference type="EMBL" id="KAF2399092.1"/>
    </source>
</evidence>
<feature type="compositionally biased region" description="Polar residues" evidence="4">
    <location>
        <begin position="31"/>
        <end position="54"/>
    </location>
</feature>
<proteinExistence type="inferred from homology"/>
<feature type="compositionally biased region" description="Polar residues" evidence="4">
    <location>
        <begin position="163"/>
        <end position="181"/>
    </location>
</feature>
<dbReference type="SMART" id="SM00066">
    <property type="entry name" value="GAL4"/>
    <property type="match status" value="1"/>
</dbReference>
<keyword evidence="2" id="KW-0808">Transferase</keyword>
<dbReference type="EMBL" id="ML996698">
    <property type="protein sequence ID" value="KAF2399092.1"/>
    <property type="molecule type" value="Genomic_DNA"/>
</dbReference>
<dbReference type="OrthoDB" id="25818at2759"/>
<evidence type="ECO:0000256" key="2">
    <source>
        <dbReference type="ARBA" id="ARBA00022679"/>
    </source>
</evidence>
<name>A0A6G1HSW4_9PEZI</name>